<dbReference type="GO" id="GO:0006631">
    <property type="term" value="P:fatty acid metabolic process"/>
    <property type="evidence" value="ECO:0007669"/>
    <property type="project" value="TreeGrafter"/>
</dbReference>
<evidence type="ECO:0000256" key="1">
    <source>
        <dbReference type="ARBA" id="ARBA00006432"/>
    </source>
</evidence>
<comment type="similarity">
    <text evidence="1">Belongs to the ATP-dependent AMP-binding enzyme family.</text>
</comment>
<reference evidence="5 6" key="1">
    <citation type="submission" date="2017-03" db="EMBL/GenBank/DDBJ databases">
        <title>Draft genome sequence of Streptomyces scabrisporus NF3, endophyte isolated from Amphipterygium adstringens.</title>
        <authorList>
            <person name="Vazquez M."/>
            <person name="Ceapa C.D."/>
            <person name="Rodriguez Luna D."/>
            <person name="Sanchez Esquivel S."/>
        </authorList>
    </citation>
    <scope>NUCLEOTIDE SEQUENCE [LARGE SCALE GENOMIC DNA]</scope>
    <source>
        <strain evidence="5 6">NF3</strain>
    </source>
</reference>
<comment type="caution">
    <text evidence="5">The sequence shown here is derived from an EMBL/GenBank/DDBJ whole genome shotgun (WGS) entry which is preliminary data.</text>
</comment>
<evidence type="ECO:0000259" key="4">
    <source>
        <dbReference type="Pfam" id="PF13193"/>
    </source>
</evidence>
<dbReference type="Gene3D" id="3.40.50.12780">
    <property type="entry name" value="N-terminal domain of ligase-like"/>
    <property type="match status" value="1"/>
</dbReference>
<dbReference type="Proteomes" id="UP000190037">
    <property type="component" value="Unassembled WGS sequence"/>
</dbReference>
<dbReference type="SUPFAM" id="SSF56801">
    <property type="entry name" value="Acetyl-CoA synthetase-like"/>
    <property type="match status" value="1"/>
</dbReference>
<evidence type="ECO:0000256" key="2">
    <source>
        <dbReference type="ARBA" id="ARBA00022598"/>
    </source>
</evidence>
<evidence type="ECO:0000259" key="3">
    <source>
        <dbReference type="Pfam" id="PF00501"/>
    </source>
</evidence>
<dbReference type="InterPro" id="IPR042099">
    <property type="entry name" value="ANL_N_sf"/>
</dbReference>
<dbReference type="STRING" id="159449.B4N89_04980"/>
<dbReference type="Gene3D" id="3.30.300.30">
    <property type="match status" value="1"/>
</dbReference>
<dbReference type="AlphaFoldDB" id="A0A1T3NUB6"/>
<dbReference type="InterPro" id="IPR000873">
    <property type="entry name" value="AMP-dep_synth/lig_dom"/>
</dbReference>
<dbReference type="InterPro" id="IPR025110">
    <property type="entry name" value="AMP-bd_C"/>
</dbReference>
<protein>
    <recommendedName>
        <fullName evidence="7">Acyl-CoA synthetase</fullName>
    </recommendedName>
</protein>
<dbReference type="InterPro" id="IPR045851">
    <property type="entry name" value="AMP-bd_C_sf"/>
</dbReference>
<evidence type="ECO:0000313" key="6">
    <source>
        <dbReference type="Proteomes" id="UP000190037"/>
    </source>
</evidence>
<gene>
    <name evidence="5" type="ORF">B4N89_04980</name>
</gene>
<dbReference type="RefSeq" id="WP_078974642.1">
    <property type="nucleotide sequence ID" value="NZ_MWQN01000001.1"/>
</dbReference>
<name>A0A1T3NUB6_9ACTN</name>
<organism evidence="5 6">
    <name type="scientific">Embleya scabrispora</name>
    <dbReference type="NCBI Taxonomy" id="159449"/>
    <lineage>
        <taxon>Bacteria</taxon>
        <taxon>Bacillati</taxon>
        <taxon>Actinomycetota</taxon>
        <taxon>Actinomycetes</taxon>
        <taxon>Kitasatosporales</taxon>
        <taxon>Streptomycetaceae</taxon>
        <taxon>Embleya</taxon>
    </lineage>
</organism>
<dbReference type="OrthoDB" id="4363623at2"/>
<dbReference type="PANTHER" id="PTHR43201">
    <property type="entry name" value="ACYL-COA SYNTHETASE"/>
    <property type="match status" value="1"/>
</dbReference>
<keyword evidence="2" id="KW-0436">Ligase</keyword>
<dbReference type="Pfam" id="PF13193">
    <property type="entry name" value="AMP-binding_C"/>
    <property type="match status" value="1"/>
</dbReference>
<feature type="domain" description="AMP-dependent synthetase/ligase" evidence="3">
    <location>
        <begin position="26"/>
        <end position="412"/>
    </location>
</feature>
<dbReference type="GO" id="GO:0031956">
    <property type="term" value="F:medium-chain fatty acid-CoA ligase activity"/>
    <property type="evidence" value="ECO:0007669"/>
    <property type="project" value="TreeGrafter"/>
</dbReference>
<evidence type="ECO:0000313" key="5">
    <source>
        <dbReference type="EMBL" id="OPC80384.1"/>
    </source>
</evidence>
<evidence type="ECO:0008006" key="7">
    <source>
        <dbReference type="Google" id="ProtNLM"/>
    </source>
</evidence>
<sequence>MTAEELEAGLAAELAADGESVTEALDRWSAHTPTRVFIHYGEHGLDLSYAEAKRATDTIAGNLARAGVRRGDRIAVHCRSSYAAALWMFGIWKAGAVYCPIDPDLIGDPLVEQLESTGPLLVVTERMLVQALEAVRPHLDRLPRLTVHDAVGPRPPHGYPEIAYANFLARAEPPGVAIDPADVGIIVHTAGVTGRPKAAVLPHRWLAAYTLLLRRLTTPEDVVHVDLPLHSLQGAFAGLARAAWTGAGVSLWDRFHPVDFWRRVTAAGATSAVLTETMVGWLSGAPERRGERDNPLSKVLMQPLPAIHHSFARRYGIDTVVAGYGQVETGLPIAAVLIGAEPGEGTPEALRRGLGAKEVKRVCDRLGVPVLPASRIVRRGCLGAPLPFSRVAILDEHDRPVPRGVVGHLAMRPHLPGLLVQEYVGDPLSIAEATRNLWFHTGDAAVVDEEDGLLHFVDRVVDRIRIRGENVSAYHIEDLVNQHPDIAVGAVFGVPADRDDEDEVVLYAEPEPGRPLDPDELRAWCVQSLPAYMRPAYVRIVARMPRTPNGRVEKYRLRRHFLGLTDRPGPAVRGVTVTTATATPMPAARPALAPALSPVRSALPPSLPPGAGR</sequence>
<proteinExistence type="inferred from homology"/>
<dbReference type="EMBL" id="MWQN01000001">
    <property type="protein sequence ID" value="OPC80384.1"/>
    <property type="molecule type" value="Genomic_DNA"/>
</dbReference>
<accession>A0A1T3NUB6</accession>
<dbReference type="PANTHER" id="PTHR43201:SF5">
    <property type="entry name" value="MEDIUM-CHAIN ACYL-COA LIGASE ACSF2, MITOCHONDRIAL"/>
    <property type="match status" value="1"/>
</dbReference>
<dbReference type="Pfam" id="PF00501">
    <property type="entry name" value="AMP-binding"/>
    <property type="match status" value="1"/>
</dbReference>
<keyword evidence="6" id="KW-1185">Reference proteome</keyword>
<feature type="domain" description="AMP-binding enzyme C-terminal" evidence="4">
    <location>
        <begin position="476"/>
        <end position="550"/>
    </location>
</feature>